<keyword evidence="4 11" id="KW-0808">Transferase</keyword>
<dbReference type="PANTHER" id="PTHR43646">
    <property type="entry name" value="GLYCOSYLTRANSFERASE"/>
    <property type="match status" value="1"/>
</dbReference>
<dbReference type="InterPro" id="IPR029044">
    <property type="entry name" value="Nucleotide-diphossugar_trans"/>
</dbReference>
<name>A0ABM8G1I8_9CELL</name>
<feature type="domain" description="Glycosyltransferase 2-like" evidence="10">
    <location>
        <begin position="27"/>
        <end position="164"/>
    </location>
</feature>
<keyword evidence="2" id="KW-1003">Cell membrane</keyword>
<evidence type="ECO:0000313" key="11">
    <source>
        <dbReference type="EMBL" id="BDZ41914.1"/>
    </source>
</evidence>
<dbReference type="EMBL" id="AP027729">
    <property type="protein sequence ID" value="BDZ41914.1"/>
    <property type="molecule type" value="Genomic_DNA"/>
</dbReference>
<dbReference type="Pfam" id="PF00535">
    <property type="entry name" value="Glycos_transf_2"/>
    <property type="match status" value="1"/>
</dbReference>
<evidence type="ECO:0000256" key="4">
    <source>
        <dbReference type="ARBA" id="ARBA00022679"/>
    </source>
</evidence>
<evidence type="ECO:0000313" key="12">
    <source>
        <dbReference type="Proteomes" id="UP001321475"/>
    </source>
</evidence>
<keyword evidence="12" id="KW-1185">Reference proteome</keyword>
<comment type="similarity">
    <text evidence="8">Belongs to the glycosyltransferase 2 family. CrtQ subfamily.</text>
</comment>
<comment type="pathway">
    <text evidence="7">Carotenoid biosynthesis; staphyloxanthin biosynthesis; staphyloxanthin from farnesyl diphosphate: step 4/5.</text>
</comment>
<dbReference type="GO" id="GO:0016740">
    <property type="term" value="F:transferase activity"/>
    <property type="evidence" value="ECO:0007669"/>
    <property type="project" value="UniProtKB-KW"/>
</dbReference>
<protein>
    <recommendedName>
        <fullName evidence="9">4,4'-diaponeurosporenoate glycosyltransferase</fullName>
    </recommendedName>
</protein>
<evidence type="ECO:0000256" key="3">
    <source>
        <dbReference type="ARBA" id="ARBA00022676"/>
    </source>
</evidence>
<evidence type="ECO:0000256" key="9">
    <source>
        <dbReference type="ARBA" id="ARBA00040345"/>
    </source>
</evidence>
<dbReference type="SUPFAM" id="SSF53448">
    <property type="entry name" value="Nucleotide-diphospho-sugar transferases"/>
    <property type="match status" value="1"/>
</dbReference>
<gene>
    <name evidence="11" type="ORF">GCM10025865_12130</name>
</gene>
<accession>A0ABM8G1I8</accession>
<dbReference type="InterPro" id="IPR001173">
    <property type="entry name" value="Glyco_trans_2-like"/>
</dbReference>
<reference evidence="12" key="1">
    <citation type="journal article" date="2019" name="Int. J. Syst. Evol. Microbiol.">
        <title>The Global Catalogue of Microorganisms (GCM) 10K type strain sequencing project: providing services to taxonomists for standard genome sequencing and annotation.</title>
        <authorList>
            <consortium name="The Broad Institute Genomics Platform"/>
            <consortium name="The Broad Institute Genome Sequencing Center for Infectious Disease"/>
            <person name="Wu L."/>
            <person name="Ma J."/>
        </authorList>
    </citation>
    <scope>NUCLEOTIDE SEQUENCE [LARGE SCALE GENOMIC DNA]</scope>
    <source>
        <strain evidence="12">NBRC 108565</strain>
    </source>
</reference>
<evidence type="ECO:0000256" key="5">
    <source>
        <dbReference type="ARBA" id="ARBA00023136"/>
    </source>
</evidence>
<organism evidence="11 12">
    <name type="scientific">Paraoerskovia sediminicola</name>
    <dbReference type="NCBI Taxonomy" id="1138587"/>
    <lineage>
        <taxon>Bacteria</taxon>
        <taxon>Bacillati</taxon>
        <taxon>Actinomycetota</taxon>
        <taxon>Actinomycetes</taxon>
        <taxon>Micrococcales</taxon>
        <taxon>Cellulomonadaceae</taxon>
        <taxon>Paraoerskovia</taxon>
    </lineage>
</organism>
<dbReference type="Proteomes" id="UP001321475">
    <property type="component" value="Chromosome"/>
</dbReference>
<dbReference type="PANTHER" id="PTHR43646:SF2">
    <property type="entry name" value="GLYCOSYLTRANSFERASE 2-LIKE DOMAIN-CONTAINING PROTEIN"/>
    <property type="match status" value="1"/>
</dbReference>
<evidence type="ECO:0000259" key="10">
    <source>
        <dbReference type="Pfam" id="PF00535"/>
    </source>
</evidence>
<evidence type="ECO:0000256" key="1">
    <source>
        <dbReference type="ARBA" id="ARBA00004236"/>
    </source>
</evidence>
<evidence type="ECO:0000256" key="6">
    <source>
        <dbReference type="ARBA" id="ARBA00037281"/>
    </source>
</evidence>
<evidence type="ECO:0000256" key="2">
    <source>
        <dbReference type="ARBA" id="ARBA00022475"/>
    </source>
</evidence>
<keyword evidence="5" id="KW-0472">Membrane</keyword>
<comment type="function">
    <text evidence="6">Catalyzes the glycosylation of 4,4'-diaponeurosporenoate, i.e. the esterification of glucose at the C1'' position with the carboxyl group of 4,4'-diaponeurosporenic acid, to form glycosyl-4,4'-diaponeurosporenoate. This is a step in the biosynthesis of staphyloxanthin, an orange pigment present in most staphylococci strains.</text>
</comment>
<proteinExistence type="inferred from homology"/>
<keyword evidence="3" id="KW-0328">Glycosyltransferase</keyword>
<evidence type="ECO:0000256" key="8">
    <source>
        <dbReference type="ARBA" id="ARBA00038120"/>
    </source>
</evidence>
<evidence type="ECO:0000256" key="7">
    <source>
        <dbReference type="ARBA" id="ARBA00037904"/>
    </source>
</evidence>
<comment type="subcellular location">
    <subcellularLocation>
        <location evidence="1">Cell membrane</location>
    </subcellularLocation>
</comment>
<sequence length="254" mass="26381">MTGAGVAGTGVTENRATTPERIGAAAVVIPVHDEEELLPQCLASVEQAVAAAVRERPGLAVVTVVVLDACTDGSAAVPGPEVTVMEVDARTVGVARHLGVDRALAELRGVGVGADRTWIACTDADSVVPPDWLTHHLDLADAGAHVVVGAVRPPLDDLSPDRAAAWRQRFVPGLATGHVHGANLGVRSDVYAAVGGYAPVEEHEDVGLVERVRALGHRVVPTADAWVLTSARLHGRTPGGYARYLREDLGRVAG</sequence>
<dbReference type="Gene3D" id="3.90.550.10">
    <property type="entry name" value="Spore Coat Polysaccharide Biosynthesis Protein SpsA, Chain A"/>
    <property type="match status" value="1"/>
</dbReference>